<dbReference type="PRINTS" id="PR00112">
    <property type="entry name" value="ACYLPHPHTASE"/>
</dbReference>
<evidence type="ECO:0000313" key="4">
    <source>
        <dbReference type="EMBL" id="KAL3427198.1"/>
    </source>
</evidence>
<keyword evidence="1" id="KW-0378">Hydrolase</keyword>
<comment type="catalytic activity">
    <reaction evidence="1">
        <text>an acyl phosphate + H2O = a carboxylate + phosphate + H(+)</text>
        <dbReference type="Rhea" id="RHEA:14965"/>
        <dbReference type="ChEBI" id="CHEBI:15377"/>
        <dbReference type="ChEBI" id="CHEBI:15378"/>
        <dbReference type="ChEBI" id="CHEBI:29067"/>
        <dbReference type="ChEBI" id="CHEBI:43474"/>
        <dbReference type="ChEBI" id="CHEBI:59918"/>
        <dbReference type="EC" id="3.6.1.7"/>
    </reaction>
</comment>
<comment type="caution">
    <text evidence="4">The sequence shown here is derived from an EMBL/GenBank/DDBJ whole genome shotgun (WGS) entry which is preliminary data.</text>
</comment>
<feature type="active site" evidence="1">
    <location>
        <position position="19"/>
    </location>
</feature>
<dbReference type="SUPFAM" id="SSF54975">
    <property type="entry name" value="Acylphosphatase/BLUF domain-like"/>
    <property type="match status" value="1"/>
</dbReference>
<comment type="similarity">
    <text evidence="2">Belongs to the acylphosphatase family.</text>
</comment>
<dbReference type="Gene3D" id="3.30.70.100">
    <property type="match status" value="1"/>
</dbReference>
<dbReference type="EMBL" id="JBFCZG010000001">
    <property type="protein sequence ID" value="KAL3427198.1"/>
    <property type="molecule type" value="Genomic_DNA"/>
</dbReference>
<organism evidence="4 5">
    <name type="scientific">Phlyctema vagabunda</name>
    <dbReference type="NCBI Taxonomy" id="108571"/>
    <lineage>
        <taxon>Eukaryota</taxon>
        <taxon>Fungi</taxon>
        <taxon>Dikarya</taxon>
        <taxon>Ascomycota</taxon>
        <taxon>Pezizomycotina</taxon>
        <taxon>Leotiomycetes</taxon>
        <taxon>Helotiales</taxon>
        <taxon>Dermateaceae</taxon>
        <taxon>Phlyctema</taxon>
    </lineage>
</organism>
<reference evidence="4 5" key="1">
    <citation type="submission" date="2024-06" db="EMBL/GenBank/DDBJ databases">
        <title>Complete genome of Phlyctema vagabunda strain 19-DSS-EL-015.</title>
        <authorList>
            <person name="Fiorenzani C."/>
        </authorList>
    </citation>
    <scope>NUCLEOTIDE SEQUENCE [LARGE SCALE GENOMIC DNA]</scope>
    <source>
        <strain evidence="4 5">19-DSS-EL-015</strain>
    </source>
</reference>
<dbReference type="InterPro" id="IPR020456">
    <property type="entry name" value="Acylphosphatase"/>
</dbReference>
<dbReference type="Pfam" id="PF00708">
    <property type="entry name" value="Acylphosphatase"/>
    <property type="match status" value="1"/>
</dbReference>
<dbReference type="PANTHER" id="PTHR47268:SF4">
    <property type="entry name" value="ACYLPHOSPHATASE"/>
    <property type="match status" value="1"/>
</dbReference>
<dbReference type="Proteomes" id="UP001629113">
    <property type="component" value="Unassembled WGS sequence"/>
</dbReference>
<evidence type="ECO:0000313" key="5">
    <source>
        <dbReference type="Proteomes" id="UP001629113"/>
    </source>
</evidence>
<evidence type="ECO:0000256" key="2">
    <source>
        <dbReference type="RuleBase" id="RU004168"/>
    </source>
</evidence>
<evidence type="ECO:0000259" key="3">
    <source>
        <dbReference type="PROSITE" id="PS51160"/>
    </source>
</evidence>
<sequence length="91" mass="10259">MSQRISFLVHGDVQGVSYRYFTQKKAQEYGVTGWVRNTPNSKVEGEAQGDKEALQKLLKDLDDGPRAAHVVKLEKGEKELVDGEKGFEVRH</sequence>
<evidence type="ECO:0000256" key="1">
    <source>
        <dbReference type="PROSITE-ProRule" id="PRU00520"/>
    </source>
</evidence>
<feature type="active site" evidence="1">
    <location>
        <position position="37"/>
    </location>
</feature>
<dbReference type="PROSITE" id="PS51160">
    <property type="entry name" value="ACYLPHOSPHATASE_3"/>
    <property type="match status" value="1"/>
</dbReference>
<protein>
    <recommendedName>
        <fullName evidence="1">acylphosphatase</fullName>
        <ecNumber evidence="1">3.6.1.7</ecNumber>
    </recommendedName>
</protein>
<keyword evidence="5" id="KW-1185">Reference proteome</keyword>
<accession>A0ABR4PV01</accession>
<dbReference type="PANTHER" id="PTHR47268">
    <property type="entry name" value="ACYLPHOSPHATASE"/>
    <property type="match status" value="1"/>
</dbReference>
<name>A0ABR4PV01_9HELO</name>
<dbReference type="InterPro" id="IPR001792">
    <property type="entry name" value="Acylphosphatase-like_dom"/>
</dbReference>
<gene>
    <name evidence="4" type="ORF">PVAG01_00707</name>
</gene>
<dbReference type="InterPro" id="IPR036046">
    <property type="entry name" value="Acylphosphatase-like_dom_sf"/>
</dbReference>
<feature type="domain" description="Acylphosphatase-like" evidence="3">
    <location>
        <begin position="4"/>
        <end position="91"/>
    </location>
</feature>
<proteinExistence type="inferred from homology"/>
<dbReference type="EC" id="3.6.1.7" evidence="1"/>